<evidence type="ECO:0000313" key="1">
    <source>
        <dbReference type="EMBL" id="ATF09401.1"/>
    </source>
</evidence>
<accession>A0A291B8T5</accession>
<name>A0A291B8T5_9GAMM</name>
<sequence>MATIPYSPKDASFLGGMSGTKRLIRTMSYTPPTNISLIF</sequence>
<organism evidence="1 2">
    <name type="scientific">Candidatus Enterovibrio altilux</name>
    <dbReference type="NCBI Taxonomy" id="1927128"/>
    <lineage>
        <taxon>Bacteria</taxon>
        <taxon>Pseudomonadati</taxon>
        <taxon>Pseudomonadota</taxon>
        <taxon>Gammaproteobacteria</taxon>
        <taxon>Vibrionales</taxon>
        <taxon>Vibrionaceae</taxon>
        <taxon>Enterovibrio</taxon>
    </lineage>
</organism>
<reference evidence="2" key="1">
    <citation type="submission" date="2017-04" db="EMBL/GenBank/DDBJ databases">
        <title>Genome evolution of the luminous symbionts of deep sea anglerfish.</title>
        <authorList>
            <person name="Hendry T.A."/>
        </authorList>
    </citation>
    <scope>NUCLEOTIDE SEQUENCE [LARGE SCALE GENOMIC DNA]</scope>
</reference>
<gene>
    <name evidence="1" type="ORF">BTN50_0894</name>
</gene>
<dbReference type="KEGG" id="elux:BTN50_0894"/>
<dbReference type="AlphaFoldDB" id="A0A291B8T5"/>
<proteinExistence type="predicted"/>
<dbReference type="EMBL" id="CP020660">
    <property type="protein sequence ID" value="ATF09401.1"/>
    <property type="molecule type" value="Genomic_DNA"/>
</dbReference>
<evidence type="ECO:0000313" key="2">
    <source>
        <dbReference type="Proteomes" id="UP000218160"/>
    </source>
</evidence>
<protein>
    <submittedName>
        <fullName evidence="1">Uncharacterized protein</fullName>
    </submittedName>
</protein>
<keyword evidence="2" id="KW-1185">Reference proteome</keyword>
<dbReference type="Proteomes" id="UP000218160">
    <property type="component" value="Chromosome 1"/>
</dbReference>